<protein>
    <recommendedName>
        <fullName evidence="4">PCI domain-containing protein</fullName>
    </recommendedName>
</protein>
<evidence type="ECO:0000259" key="4">
    <source>
        <dbReference type="PROSITE" id="PS50250"/>
    </source>
</evidence>
<dbReference type="PANTHER" id="PTHR15350:SF5">
    <property type="entry name" value="COP9 SIGNALOSOME COMPLEX SUBUNIT 7"/>
    <property type="match status" value="1"/>
</dbReference>
<dbReference type="Proteomes" id="UP001177023">
    <property type="component" value="Unassembled WGS sequence"/>
</dbReference>
<dbReference type="GO" id="GO:0008180">
    <property type="term" value="C:COP9 signalosome"/>
    <property type="evidence" value="ECO:0007669"/>
    <property type="project" value="UniProtKB-KW"/>
</dbReference>
<dbReference type="PANTHER" id="PTHR15350">
    <property type="entry name" value="COP9 SIGNALOSOME COMPLEX SUBUNIT 7/DENDRITIC CELL PROTEIN GA17"/>
    <property type="match status" value="1"/>
</dbReference>
<name>A0AA36GA57_9BILA</name>
<organism evidence="5 6">
    <name type="scientific">Mesorhabditis spiculigera</name>
    <dbReference type="NCBI Taxonomy" id="96644"/>
    <lineage>
        <taxon>Eukaryota</taxon>
        <taxon>Metazoa</taxon>
        <taxon>Ecdysozoa</taxon>
        <taxon>Nematoda</taxon>
        <taxon>Chromadorea</taxon>
        <taxon>Rhabditida</taxon>
        <taxon>Rhabditina</taxon>
        <taxon>Rhabditomorpha</taxon>
        <taxon>Rhabditoidea</taxon>
        <taxon>Rhabditidae</taxon>
        <taxon>Mesorhabditinae</taxon>
        <taxon>Mesorhabditis</taxon>
    </lineage>
</organism>
<keyword evidence="2" id="KW-0736">Signalosome</keyword>
<feature type="non-terminal residue" evidence="5">
    <location>
        <position position="235"/>
    </location>
</feature>
<dbReference type="PROSITE" id="PS50250">
    <property type="entry name" value="PCI"/>
    <property type="match status" value="1"/>
</dbReference>
<sequence length="235" mass="26541">MRSTRQFGKFVAFQNGFSSFFGEFLLLDEVRLLEKTNKDVWDMLMVFAFGSLSDLPATTSLSEPLTLKLKQLTLISMATRDRRISYDTLGQELKLDSDHAVEELVIDAIYKGLIKGRLNGCGRYVEVEEWQARDLHPDKIAEIRKAFDSSLQNVGNVVAESQAMAKREEALTFSANFEEEARNICIQKARAEVEEEMRSVGPPNYAPSRPSTSTAGFQLGPRRRIPGQKRTQLSK</sequence>
<proteinExistence type="inferred from homology"/>
<dbReference type="EMBL" id="CATQJA010002653">
    <property type="protein sequence ID" value="CAJ0578135.1"/>
    <property type="molecule type" value="Genomic_DNA"/>
</dbReference>
<feature type="region of interest" description="Disordered" evidence="3">
    <location>
        <begin position="195"/>
        <end position="235"/>
    </location>
</feature>
<gene>
    <name evidence="5" type="ORF">MSPICULIGERA_LOCUS16396</name>
</gene>
<evidence type="ECO:0000313" key="5">
    <source>
        <dbReference type="EMBL" id="CAJ0578135.1"/>
    </source>
</evidence>
<dbReference type="Pfam" id="PF01399">
    <property type="entry name" value="PCI"/>
    <property type="match status" value="1"/>
</dbReference>
<evidence type="ECO:0000313" key="6">
    <source>
        <dbReference type="Proteomes" id="UP001177023"/>
    </source>
</evidence>
<dbReference type="InterPro" id="IPR000717">
    <property type="entry name" value="PCI_dom"/>
</dbReference>
<dbReference type="SMART" id="SM00088">
    <property type="entry name" value="PINT"/>
    <property type="match status" value="1"/>
</dbReference>
<reference evidence="5" key="1">
    <citation type="submission" date="2023-06" db="EMBL/GenBank/DDBJ databases">
        <authorList>
            <person name="Delattre M."/>
        </authorList>
    </citation>
    <scope>NUCLEOTIDE SEQUENCE</scope>
    <source>
        <strain evidence="5">AF72</strain>
    </source>
</reference>
<dbReference type="AlphaFoldDB" id="A0AA36GA57"/>
<comment type="caution">
    <text evidence="5">The sequence shown here is derived from an EMBL/GenBank/DDBJ whole genome shotgun (WGS) entry which is preliminary data.</text>
</comment>
<evidence type="ECO:0000256" key="1">
    <source>
        <dbReference type="ARBA" id="ARBA00008482"/>
    </source>
</evidence>
<dbReference type="InterPro" id="IPR045237">
    <property type="entry name" value="COPS7/eIF3m"/>
</dbReference>
<accession>A0AA36GA57</accession>
<feature type="domain" description="PCI" evidence="4">
    <location>
        <begin position="1"/>
        <end position="132"/>
    </location>
</feature>
<evidence type="ECO:0000256" key="2">
    <source>
        <dbReference type="ARBA" id="ARBA00022790"/>
    </source>
</evidence>
<evidence type="ECO:0000256" key="3">
    <source>
        <dbReference type="SAM" id="MobiDB-lite"/>
    </source>
</evidence>
<comment type="similarity">
    <text evidence="1">Belongs to the CSN7/EIF3M family. CSN7 subfamily.</text>
</comment>
<keyword evidence="6" id="KW-1185">Reference proteome</keyword>